<name>A0A7D4PVD0_9MICO</name>
<keyword evidence="2" id="KW-1003">Cell membrane</keyword>
<feature type="transmembrane region" description="Helical" evidence="6">
    <location>
        <begin position="229"/>
        <end position="251"/>
    </location>
</feature>
<dbReference type="Pfam" id="PF03631">
    <property type="entry name" value="Virul_fac_BrkB"/>
    <property type="match status" value="1"/>
</dbReference>
<evidence type="ECO:0000313" key="7">
    <source>
        <dbReference type="EMBL" id="QKJ19694.1"/>
    </source>
</evidence>
<dbReference type="PIRSF" id="PIRSF035875">
    <property type="entry name" value="RNase_BN"/>
    <property type="match status" value="1"/>
</dbReference>
<dbReference type="PANTHER" id="PTHR30213">
    <property type="entry name" value="INNER MEMBRANE PROTEIN YHJD"/>
    <property type="match status" value="1"/>
</dbReference>
<gene>
    <name evidence="7" type="ORF">HQM25_10180</name>
</gene>
<dbReference type="PANTHER" id="PTHR30213:SF1">
    <property type="entry name" value="INNER MEMBRANE PROTEIN YHJD"/>
    <property type="match status" value="1"/>
</dbReference>
<feature type="transmembrane region" description="Helical" evidence="6">
    <location>
        <begin position="195"/>
        <end position="217"/>
    </location>
</feature>
<protein>
    <submittedName>
        <fullName evidence="7">YihY/virulence factor BrkB family protein</fullName>
    </submittedName>
</protein>
<keyword evidence="4 6" id="KW-1133">Transmembrane helix</keyword>
<proteinExistence type="predicted"/>
<evidence type="ECO:0000256" key="5">
    <source>
        <dbReference type="ARBA" id="ARBA00023136"/>
    </source>
</evidence>
<reference evidence="7 8" key="1">
    <citation type="submission" date="2020-05" db="EMBL/GenBank/DDBJ databases">
        <title>Strain PA2F3 complete genome.</title>
        <authorList>
            <person name="Kim Y.-S."/>
            <person name="Kim S.-J."/>
            <person name="Jung H.-k."/>
            <person name="Kim S.-E."/>
            <person name="Kim K.-H."/>
        </authorList>
    </citation>
    <scope>NUCLEOTIDE SEQUENCE [LARGE SCALE GENOMIC DNA]</scope>
    <source>
        <strain evidence="7 8">PA2F3</strain>
    </source>
</reference>
<evidence type="ECO:0000256" key="1">
    <source>
        <dbReference type="ARBA" id="ARBA00004651"/>
    </source>
</evidence>
<feature type="transmembrane region" description="Helical" evidence="6">
    <location>
        <begin position="44"/>
        <end position="65"/>
    </location>
</feature>
<organism evidence="7 8">
    <name type="scientific">Microbacterium hominis</name>
    <dbReference type="NCBI Taxonomy" id="162426"/>
    <lineage>
        <taxon>Bacteria</taxon>
        <taxon>Bacillati</taxon>
        <taxon>Actinomycetota</taxon>
        <taxon>Actinomycetes</taxon>
        <taxon>Micrococcales</taxon>
        <taxon>Microbacteriaceae</taxon>
        <taxon>Microbacterium</taxon>
    </lineage>
</organism>
<feature type="transmembrane region" description="Helical" evidence="6">
    <location>
        <begin position="105"/>
        <end position="127"/>
    </location>
</feature>
<evidence type="ECO:0000256" key="6">
    <source>
        <dbReference type="SAM" id="Phobius"/>
    </source>
</evidence>
<evidence type="ECO:0000313" key="8">
    <source>
        <dbReference type="Proteomes" id="UP000502498"/>
    </source>
</evidence>
<sequence length="340" mass="35809">MRDLIARIKQFIKKAIAWVLTLKLVRSFLLYIEYRGPMLADSVTYRTLFSVFAGVLLGFTIAAIWLGDNPQVIEAIVAAVDAAVPGLVGPGGVVDPEDITAPAGLTFASIASAVVLVFTAISAITALRNAMRLIAGKLRDDLPYVWKMLRNLALAIGIALALVASAVMTVLANVGVDLVANLFGVSESGPAARTLTRWAGIGVVFLLDVAVIAVLFLSLSGVKAPARALWPGALLGGAGLIVLQELSGLFVGGATSNPLLATFASLIALLLWFNLSAQVILIASAYIVVGVLESEDRVREKYGASTFAQRRVRRAEAAVQAASDELRTAREAEAKERASA</sequence>
<evidence type="ECO:0000256" key="2">
    <source>
        <dbReference type="ARBA" id="ARBA00022475"/>
    </source>
</evidence>
<feature type="transmembrane region" description="Helical" evidence="6">
    <location>
        <begin position="148"/>
        <end position="175"/>
    </location>
</feature>
<keyword evidence="3 6" id="KW-0812">Transmembrane</keyword>
<feature type="transmembrane region" description="Helical" evidence="6">
    <location>
        <begin position="263"/>
        <end position="292"/>
    </location>
</feature>
<dbReference type="AlphaFoldDB" id="A0A7D4PVD0"/>
<dbReference type="EMBL" id="CP054038">
    <property type="protein sequence ID" value="QKJ19694.1"/>
    <property type="molecule type" value="Genomic_DNA"/>
</dbReference>
<accession>A0A7D4PVD0</accession>
<comment type="subcellular location">
    <subcellularLocation>
        <location evidence="1">Cell membrane</location>
        <topology evidence="1">Multi-pass membrane protein</topology>
    </subcellularLocation>
</comment>
<keyword evidence="5 6" id="KW-0472">Membrane</keyword>
<dbReference type="InterPro" id="IPR017039">
    <property type="entry name" value="Virul_fac_BrkB"/>
</dbReference>
<dbReference type="GO" id="GO:0005886">
    <property type="term" value="C:plasma membrane"/>
    <property type="evidence" value="ECO:0007669"/>
    <property type="project" value="UniProtKB-SubCell"/>
</dbReference>
<dbReference type="RefSeq" id="WP_172990131.1">
    <property type="nucleotide sequence ID" value="NZ_CP054038.1"/>
</dbReference>
<evidence type="ECO:0000256" key="4">
    <source>
        <dbReference type="ARBA" id="ARBA00022989"/>
    </source>
</evidence>
<dbReference type="Proteomes" id="UP000502498">
    <property type="component" value="Chromosome"/>
</dbReference>
<evidence type="ECO:0000256" key="3">
    <source>
        <dbReference type="ARBA" id="ARBA00022692"/>
    </source>
</evidence>